<reference evidence="3" key="1">
    <citation type="submission" date="2013-09" db="EMBL/GenBank/DDBJ databases">
        <title>Corchorus olitorius genome sequencing.</title>
        <authorList>
            <person name="Alam M."/>
            <person name="Haque M.S."/>
            <person name="Islam M.S."/>
            <person name="Emdad E.M."/>
            <person name="Islam M.M."/>
            <person name="Ahmed B."/>
            <person name="Halim A."/>
            <person name="Hossen Q.M.M."/>
            <person name="Hossain M.Z."/>
            <person name="Ahmed R."/>
            <person name="Khan M.M."/>
            <person name="Islam R."/>
            <person name="Rashid M.M."/>
            <person name="Khan S.A."/>
            <person name="Rahman M.S."/>
            <person name="Alam M."/>
            <person name="Yahiya A.S."/>
            <person name="Khan M.S."/>
            <person name="Azam M.S."/>
            <person name="Haque T."/>
            <person name="Lashkar M.Z.H."/>
            <person name="Akhand A.I."/>
            <person name="Morshed G."/>
            <person name="Roy S."/>
            <person name="Uddin K.S."/>
            <person name="Rabeya T."/>
            <person name="Hossain A.S."/>
            <person name="Chowdhury A."/>
            <person name="Snigdha A.R."/>
            <person name="Mortoza M.S."/>
            <person name="Matin S.A."/>
            <person name="Hoque S.M.E."/>
            <person name="Islam M.K."/>
            <person name="Roy D.K."/>
            <person name="Haider R."/>
            <person name="Moosa M.M."/>
            <person name="Elias S.M."/>
            <person name="Hasan A.M."/>
            <person name="Jahan S."/>
            <person name="Shafiuddin M."/>
            <person name="Mahmood N."/>
            <person name="Shommy N.S."/>
        </authorList>
    </citation>
    <scope>NUCLEOTIDE SEQUENCE [LARGE SCALE GENOMIC DNA]</scope>
    <source>
        <strain evidence="3">cv. O-4</strain>
    </source>
</reference>
<protein>
    <submittedName>
        <fullName evidence="2">Uncharacterized protein</fullName>
    </submittedName>
</protein>
<evidence type="ECO:0000256" key="1">
    <source>
        <dbReference type="SAM" id="MobiDB-lite"/>
    </source>
</evidence>
<comment type="caution">
    <text evidence="2">The sequence shown here is derived from an EMBL/GenBank/DDBJ whole genome shotgun (WGS) entry which is preliminary data.</text>
</comment>
<sequence>MASFLLTFSSSKPKTKAHSFCFPLSSPLDLLLDQSSTPTPIGASRDSGFKTPASLDPNHY</sequence>
<gene>
    <name evidence="2" type="ORF">COLO4_34335</name>
</gene>
<evidence type="ECO:0000313" key="2">
    <source>
        <dbReference type="EMBL" id="OMO59007.1"/>
    </source>
</evidence>
<dbReference type="Proteomes" id="UP000187203">
    <property type="component" value="Unassembled WGS sequence"/>
</dbReference>
<organism evidence="2 3">
    <name type="scientific">Corchorus olitorius</name>
    <dbReference type="NCBI Taxonomy" id="93759"/>
    <lineage>
        <taxon>Eukaryota</taxon>
        <taxon>Viridiplantae</taxon>
        <taxon>Streptophyta</taxon>
        <taxon>Embryophyta</taxon>
        <taxon>Tracheophyta</taxon>
        <taxon>Spermatophyta</taxon>
        <taxon>Magnoliopsida</taxon>
        <taxon>eudicotyledons</taxon>
        <taxon>Gunneridae</taxon>
        <taxon>Pentapetalae</taxon>
        <taxon>rosids</taxon>
        <taxon>malvids</taxon>
        <taxon>Malvales</taxon>
        <taxon>Malvaceae</taxon>
        <taxon>Grewioideae</taxon>
        <taxon>Apeibeae</taxon>
        <taxon>Corchorus</taxon>
    </lineage>
</organism>
<name>A0A1R3GLT7_9ROSI</name>
<proteinExistence type="predicted"/>
<dbReference type="AlphaFoldDB" id="A0A1R3GLT7"/>
<evidence type="ECO:0000313" key="3">
    <source>
        <dbReference type="Proteomes" id="UP000187203"/>
    </source>
</evidence>
<accession>A0A1R3GLT7</accession>
<keyword evidence="3" id="KW-1185">Reference proteome</keyword>
<feature type="region of interest" description="Disordered" evidence="1">
    <location>
        <begin position="35"/>
        <end position="60"/>
    </location>
</feature>
<dbReference type="EMBL" id="AWUE01022260">
    <property type="protein sequence ID" value="OMO59007.1"/>
    <property type="molecule type" value="Genomic_DNA"/>
</dbReference>